<evidence type="ECO:0000313" key="1">
    <source>
        <dbReference type="EMBL" id="UYV76514.1"/>
    </source>
</evidence>
<accession>A0ABY6L5X4</accession>
<protein>
    <submittedName>
        <fullName evidence="1">Uncharacterized protein</fullName>
    </submittedName>
</protein>
<organism evidence="1 2">
    <name type="scientific">Cordylochernes scorpioides</name>
    <dbReference type="NCBI Taxonomy" id="51811"/>
    <lineage>
        <taxon>Eukaryota</taxon>
        <taxon>Metazoa</taxon>
        <taxon>Ecdysozoa</taxon>
        <taxon>Arthropoda</taxon>
        <taxon>Chelicerata</taxon>
        <taxon>Arachnida</taxon>
        <taxon>Pseudoscorpiones</taxon>
        <taxon>Cheliferoidea</taxon>
        <taxon>Chernetidae</taxon>
        <taxon>Cordylochernes</taxon>
    </lineage>
</organism>
<dbReference type="Proteomes" id="UP001235939">
    <property type="component" value="Chromosome 14"/>
</dbReference>
<dbReference type="EMBL" id="CP092876">
    <property type="protein sequence ID" value="UYV76514.1"/>
    <property type="molecule type" value="Genomic_DNA"/>
</dbReference>
<evidence type="ECO:0000313" key="2">
    <source>
        <dbReference type="Proteomes" id="UP001235939"/>
    </source>
</evidence>
<sequence length="149" mass="17215">MMIPGDEEENQNIWACCLTIRMAEGIAEGVYRASSVMPRKGRGRFTPLTARRASSVMPRKGRGRFTPLTARRDRTPNEVIAHQRRTLNEVISHQRRMLNEVISHQRRTLNEVDWSTSRADFVRLLLPYPPKIVDQNGVLKIHREVAWGK</sequence>
<reference evidence="1 2" key="1">
    <citation type="submission" date="2022-01" db="EMBL/GenBank/DDBJ databases">
        <title>A chromosomal length assembly of Cordylochernes scorpioides.</title>
        <authorList>
            <person name="Zeh D."/>
            <person name="Zeh J."/>
        </authorList>
    </citation>
    <scope>NUCLEOTIDE SEQUENCE [LARGE SCALE GENOMIC DNA]</scope>
    <source>
        <strain evidence="1">IN4F17</strain>
        <tissue evidence="1">Whole Body</tissue>
    </source>
</reference>
<gene>
    <name evidence="1" type="ORF">LAZ67_14000890</name>
</gene>
<proteinExistence type="predicted"/>
<keyword evidence="2" id="KW-1185">Reference proteome</keyword>
<name>A0ABY6L5X4_9ARAC</name>